<dbReference type="GO" id="GO:0006623">
    <property type="term" value="P:protein targeting to vacuole"/>
    <property type="evidence" value="ECO:0007669"/>
    <property type="project" value="InterPro"/>
</dbReference>
<protein>
    <recommendedName>
        <fullName evidence="6">Vacuolar protein sorting-associated protein 41 homolog</fullName>
    </recommendedName>
</protein>
<dbReference type="Proteomes" id="UP000001514">
    <property type="component" value="Unassembled WGS sequence"/>
</dbReference>
<dbReference type="Gramene" id="EFJ11902">
    <property type="protein sequence ID" value="EFJ11902"/>
    <property type="gene ID" value="SELMODRAFT_125279"/>
</dbReference>
<dbReference type="PANTHER" id="PTHR12616:SF1">
    <property type="entry name" value="VACUOLAR PROTEIN SORTING-ASSOCIATED PROTEIN 41 HOMOLOG"/>
    <property type="match status" value="1"/>
</dbReference>
<proteinExistence type="predicted"/>
<feature type="repeat" description="CHCR" evidence="3">
    <location>
        <begin position="1"/>
        <end position="116"/>
    </location>
</feature>
<evidence type="ECO:0000256" key="2">
    <source>
        <dbReference type="ARBA" id="ARBA00022927"/>
    </source>
</evidence>
<sequence length="180" mass="20913">YLHTLFEQDTNAGKKYHDLQVQLYAEFEPRLLLPFLHSSQYYNLNKAYDVCTRLNLVKEKVYLLSQMGNAKEALTLIINDLKNMKVAMEFVMSHNDDDLWNELINQSLHNPDMIGVPLDHTMGDIHSMQVINRIPKDMPVPLLRDRLVKVITDYKTEASPREGCNNILKVCVSAKDRSWH</sequence>
<gene>
    <name evidence="4" type="ORF">SELMODRAFT_125279</name>
</gene>
<evidence type="ECO:0000313" key="5">
    <source>
        <dbReference type="Proteomes" id="UP000001514"/>
    </source>
</evidence>
<dbReference type="InterPro" id="IPR011990">
    <property type="entry name" value="TPR-like_helical_dom_sf"/>
</dbReference>
<reference evidence="4 5" key="1">
    <citation type="journal article" date="2011" name="Science">
        <title>The Selaginella genome identifies genetic changes associated with the evolution of vascular plants.</title>
        <authorList>
            <person name="Banks J.A."/>
            <person name="Nishiyama T."/>
            <person name="Hasebe M."/>
            <person name="Bowman J.L."/>
            <person name="Gribskov M."/>
            <person name="dePamphilis C."/>
            <person name="Albert V.A."/>
            <person name="Aono N."/>
            <person name="Aoyama T."/>
            <person name="Ambrose B.A."/>
            <person name="Ashton N.W."/>
            <person name="Axtell M.J."/>
            <person name="Barker E."/>
            <person name="Barker M.S."/>
            <person name="Bennetzen J.L."/>
            <person name="Bonawitz N.D."/>
            <person name="Chapple C."/>
            <person name="Cheng C."/>
            <person name="Correa L.G."/>
            <person name="Dacre M."/>
            <person name="DeBarry J."/>
            <person name="Dreyer I."/>
            <person name="Elias M."/>
            <person name="Engstrom E.M."/>
            <person name="Estelle M."/>
            <person name="Feng L."/>
            <person name="Finet C."/>
            <person name="Floyd S.K."/>
            <person name="Frommer W.B."/>
            <person name="Fujita T."/>
            <person name="Gramzow L."/>
            <person name="Gutensohn M."/>
            <person name="Harholt J."/>
            <person name="Hattori M."/>
            <person name="Heyl A."/>
            <person name="Hirai T."/>
            <person name="Hiwatashi Y."/>
            <person name="Ishikawa M."/>
            <person name="Iwata M."/>
            <person name="Karol K.G."/>
            <person name="Koehler B."/>
            <person name="Kolukisaoglu U."/>
            <person name="Kubo M."/>
            <person name="Kurata T."/>
            <person name="Lalonde S."/>
            <person name="Li K."/>
            <person name="Li Y."/>
            <person name="Litt A."/>
            <person name="Lyons E."/>
            <person name="Manning G."/>
            <person name="Maruyama T."/>
            <person name="Michael T.P."/>
            <person name="Mikami K."/>
            <person name="Miyazaki S."/>
            <person name="Morinaga S."/>
            <person name="Murata T."/>
            <person name="Mueller-Roeber B."/>
            <person name="Nelson D.R."/>
            <person name="Obara M."/>
            <person name="Oguri Y."/>
            <person name="Olmstead R.G."/>
            <person name="Onodera N."/>
            <person name="Petersen B.L."/>
            <person name="Pils B."/>
            <person name="Prigge M."/>
            <person name="Rensing S.A."/>
            <person name="Riano-Pachon D.M."/>
            <person name="Roberts A.W."/>
            <person name="Sato Y."/>
            <person name="Scheller H.V."/>
            <person name="Schulz B."/>
            <person name="Schulz C."/>
            <person name="Shakirov E.V."/>
            <person name="Shibagaki N."/>
            <person name="Shinohara N."/>
            <person name="Shippen D.E."/>
            <person name="Soerensen I."/>
            <person name="Sotooka R."/>
            <person name="Sugimoto N."/>
            <person name="Sugita M."/>
            <person name="Sumikawa N."/>
            <person name="Tanurdzic M."/>
            <person name="Theissen G."/>
            <person name="Ulvskov P."/>
            <person name="Wakazuki S."/>
            <person name="Weng J.K."/>
            <person name="Willats W.W."/>
            <person name="Wipf D."/>
            <person name="Wolf P.G."/>
            <person name="Yang L."/>
            <person name="Zimmer A.D."/>
            <person name="Zhu Q."/>
            <person name="Mitros T."/>
            <person name="Hellsten U."/>
            <person name="Loque D."/>
            <person name="Otillar R."/>
            <person name="Salamov A."/>
            <person name="Schmutz J."/>
            <person name="Shapiro H."/>
            <person name="Lindquist E."/>
            <person name="Lucas S."/>
            <person name="Rokhsar D."/>
            <person name="Grigoriev I.V."/>
        </authorList>
    </citation>
    <scope>NUCLEOTIDE SEQUENCE [LARGE SCALE GENOMIC DNA]</scope>
</reference>
<dbReference type="PANTHER" id="PTHR12616">
    <property type="entry name" value="VACUOLAR PROTEIN SORTING VPS41"/>
    <property type="match status" value="1"/>
</dbReference>
<organism evidence="5">
    <name type="scientific">Selaginella moellendorffii</name>
    <name type="common">Spikemoss</name>
    <dbReference type="NCBI Taxonomy" id="88036"/>
    <lineage>
        <taxon>Eukaryota</taxon>
        <taxon>Viridiplantae</taxon>
        <taxon>Streptophyta</taxon>
        <taxon>Embryophyta</taxon>
        <taxon>Tracheophyta</taxon>
        <taxon>Lycopodiopsida</taxon>
        <taxon>Selaginellales</taxon>
        <taxon>Selaginellaceae</taxon>
        <taxon>Selaginella</taxon>
    </lineage>
</organism>
<dbReference type="InterPro" id="IPR045111">
    <property type="entry name" value="Vps41/Vps8"/>
</dbReference>
<dbReference type="EMBL" id="GL377643">
    <property type="protein sequence ID" value="EFJ11902.1"/>
    <property type="molecule type" value="Genomic_DNA"/>
</dbReference>
<dbReference type="SMART" id="SM00299">
    <property type="entry name" value="CLH"/>
    <property type="match status" value="1"/>
</dbReference>
<accession>D8SUJ6</accession>
<dbReference type="GO" id="GO:0016192">
    <property type="term" value="P:vesicle-mediated transport"/>
    <property type="evidence" value="ECO:0007669"/>
    <property type="project" value="InterPro"/>
</dbReference>
<keyword evidence="2" id="KW-0653">Protein transport</keyword>
<dbReference type="OMA" id="VAMEFVM"/>
<evidence type="ECO:0000256" key="3">
    <source>
        <dbReference type="PROSITE-ProRule" id="PRU01006"/>
    </source>
</evidence>
<keyword evidence="1" id="KW-0813">Transport</keyword>
<dbReference type="InterPro" id="IPR000547">
    <property type="entry name" value="Clathrin_H-chain/VPS_repeat"/>
</dbReference>
<evidence type="ECO:0008006" key="6">
    <source>
        <dbReference type="Google" id="ProtNLM"/>
    </source>
</evidence>
<dbReference type="InParanoid" id="D8SUJ6"/>
<dbReference type="eggNOG" id="KOG2066">
    <property type="taxonomic scope" value="Eukaryota"/>
</dbReference>
<feature type="non-terminal residue" evidence="4">
    <location>
        <position position="1"/>
    </location>
</feature>
<evidence type="ECO:0000313" key="4">
    <source>
        <dbReference type="EMBL" id="EFJ11902.1"/>
    </source>
</evidence>
<keyword evidence="5" id="KW-1185">Reference proteome</keyword>
<dbReference type="Pfam" id="PF23556">
    <property type="entry name" value="TPR_Vps41"/>
    <property type="match status" value="1"/>
</dbReference>
<dbReference type="Gene3D" id="1.25.40.10">
    <property type="entry name" value="Tetratricopeptide repeat domain"/>
    <property type="match status" value="1"/>
</dbReference>
<dbReference type="PROSITE" id="PS50236">
    <property type="entry name" value="CHCR"/>
    <property type="match status" value="1"/>
</dbReference>
<dbReference type="KEGG" id="smo:SELMODRAFT_125279"/>
<dbReference type="STRING" id="88036.D8SUJ6"/>
<evidence type="ECO:0000256" key="1">
    <source>
        <dbReference type="ARBA" id="ARBA00022448"/>
    </source>
</evidence>
<dbReference type="AlphaFoldDB" id="D8SUJ6"/>
<name>D8SUJ6_SELML</name>
<dbReference type="HOGENOM" id="CLU_1500124_0_0_1"/>